<dbReference type="RefSeq" id="WP_260995003.1">
    <property type="nucleotide sequence ID" value="NZ_JAODWD010000005.1"/>
</dbReference>
<evidence type="ECO:0000313" key="3">
    <source>
        <dbReference type="Proteomes" id="UP001206639"/>
    </source>
</evidence>
<protein>
    <submittedName>
        <fullName evidence="2">Uncharacterized protein</fullName>
    </submittedName>
</protein>
<evidence type="ECO:0000256" key="1">
    <source>
        <dbReference type="SAM" id="MobiDB-lite"/>
    </source>
</evidence>
<name>A0ABT2MF97_9MYCO</name>
<comment type="caution">
    <text evidence="2">The sequence shown here is derived from an EMBL/GenBank/DDBJ whole genome shotgun (WGS) entry which is preliminary data.</text>
</comment>
<feature type="compositionally biased region" description="Low complexity" evidence="1">
    <location>
        <begin position="31"/>
        <end position="50"/>
    </location>
</feature>
<sequence>MTIRGPLITLGAVAALGGAILSLNVAQEPGTASPTPVAETSTTAAPTPAQPLETFPQHADYVGDIPTADGTLTVEISVDGSEASAYACDGYAIESWLRGPAVNGTMRLANTDRSSRLDGRLENATLVGTLWIGERKWDFTAARLKGEGDV</sequence>
<keyword evidence="3" id="KW-1185">Reference proteome</keyword>
<feature type="region of interest" description="Disordered" evidence="1">
    <location>
        <begin position="28"/>
        <end position="50"/>
    </location>
</feature>
<dbReference type="Proteomes" id="UP001206639">
    <property type="component" value="Unassembled WGS sequence"/>
</dbReference>
<gene>
    <name evidence="2" type="ORF">N4S67_21285</name>
</gene>
<accession>A0ABT2MF97</accession>
<organism evidence="2 3">
    <name type="scientific">Mycobacterium deserti</name>
    <dbReference type="NCBI Taxonomy" id="2978347"/>
    <lineage>
        <taxon>Bacteria</taxon>
        <taxon>Bacillati</taxon>
        <taxon>Actinomycetota</taxon>
        <taxon>Actinomycetes</taxon>
        <taxon>Mycobacteriales</taxon>
        <taxon>Mycobacteriaceae</taxon>
        <taxon>Mycobacterium</taxon>
    </lineage>
</organism>
<proteinExistence type="predicted"/>
<evidence type="ECO:0000313" key="2">
    <source>
        <dbReference type="EMBL" id="MCT7660942.1"/>
    </source>
</evidence>
<dbReference type="EMBL" id="JAODWD010000005">
    <property type="protein sequence ID" value="MCT7660942.1"/>
    <property type="molecule type" value="Genomic_DNA"/>
</dbReference>
<reference evidence="3" key="1">
    <citation type="submission" date="2023-07" db="EMBL/GenBank/DDBJ databases">
        <authorList>
            <person name="Deng Y."/>
            <person name="Zhang Y.-Q."/>
        </authorList>
    </citation>
    <scope>NUCLEOTIDE SEQUENCE [LARGE SCALE GENOMIC DNA]</scope>
    <source>
        <strain evidence="3">CPCC 205710</strain>
    </source>
</reference>